<comment type="cofactor">
    <cofactor evidence="4">
        <name>Mg(2+)</name>
        <dbReference type="ChEBI" id="CHEBI:18420"/>
    </cofactor>
</comment>
<dbReference type="InterPro" id="IPR000760">
    <property type="entry name" value="Inositol_monophosphatase-like"/>
</dbReference>
<evidence type="ECO:0000256" key="3">
    <source>
        <dbReference type="ARBA" id="ARBA00022842"/>
    </source>
</evidence>
<dbReference type="PROSITE" id="PS00630">
    <property type="entry name" value="IMP_2"/>
    <property type="match status" value="1"/>
</dbReference>
<feature type="binding site" evidence="4">
    <location>
        <position position="87"/>
    </location>
    <ligand>
        <name>Mg(2+)</name>
        <dbReference type="ChEBI" id="CHEBI:18420"/>
        <label>1</label>
        <note>catalytic</note>
    </ligand>
</feature>
<proteinExistence type="inferred from homology"/>
<dbReference type="OrthoDB" id="9785695at2"/>
<evidence type="ECO:0000313" key="6">
    <source>
        <dbReference type="Proteomes" id="UP000199071"/>
    </source>
</evidence>
<dbReference type="InterPro" id="IPR020550">
    <property type="entry name" value="Inositol_monophosphatase_CS"/>
</dbReference>
<dbReference type="Gene3D" id="3.30.540.10">
    <property type="entry name" value="Fructose-1,6-Bisphosphatase, subunit A, domain 1"/>
    <property type="match status" value="1"/>
</dbReference>
<dbReference type="Pfam" id="PF00459">
    <property type="entry name" value="Inositol_P"/>
    <property type="match status" value="1"/>
</dbReference>
<accession>A0A1G6C5B5</accession>
<dbReference type="EMBL" id="FMXQ01000004">
    <property type="protein sequence ID" value="SDB28052.1"/>
    <property type="molecule type" value="Genomic_DNA"/>
</dbReference>
<comment type="similarity">
    <text evidence="1">Belongs to the inositol monophosphatase superfamily.</text>
</comment>
<feature type="binding site" evidence="4">
    <location>
        <position position="89"/>
    </location>
    <ligand>
        <name>Mg(2+)</name>
        <dbReference type="ChEBI" id="CHEBI:18420"/>
        <label>1</label>
        <note>catalytic</note>
    </ligand>
</feature>
<dbReference type="GO" id="GO:0006020">
    <property type="term" value="P:inositol metabolic process"/>
    <property type="evidence" value="ECO:0007669"/>
    <property type="project" value="TreeGrafter"/>
</dbReference>
<dbReference type="AlphaFoldDB" id="A0A1G6C5B5"/>
<sequence>MASPEHDDLELLKSAGKEAGDLALSYFRRDPQVWLKEGGSPVSEADIAVDQRLSDILRAARPDYGWLSEETVDSPERLGRQRVFVVDPIDGTRAFLAGHDEWTVSLAIVENGRPISAALVGPALSVNYSATVGGGAFNNGRRLAFTPATGLGGARFASATRYTREVEAESGSRTRPRYVPSLAYRLALVASGEIDVAIVRPTARDWDLAAADLLVQEAGARLSDLSGKPLLYNARHTGHPTLVATAPELFDQVVNLVNTVHARHETEGQEKRHGGDARS</sequence>
<dbReference type="PANTHER" id="PTHR20854">
    <property type="entry name" value="INOSITOL MONOPHOSPHATASE"/>
    <property type="match status" value="1"/>
</dbReference>
<evidence type="ECO:0000256" key="4">
    <source>
        <dbReference type="PIRSR" id="PIRSR600760-2"/>
    </source>
</evidence>
<dbReference type="GO" id="GO:0046872">
    <property type="term" value="F:metal ion binding"/>
    <property type="evidence" value="ECO:0007669"/>
    <property type="project" value="UniProtKB-KW"/>
</dbReference>
<evidence type="ECO:0000256" key="1">
    <source>
        <dbReference type="ARBA" id="ARBA00009759"/>
    </source>
</evidence>
<keyword evidence="6" id="KW-1185">Reference proteome</keyword>
<evidence type="ECO:0000313" key="5">
    <source>
        <dbReference type="EMBL" id="SDB28052.1"/>
    </source>
</evidence>
<gene>
    <name evidence="5" type="ORF">SAMN02982931_02077</name>
</gene>
<dbReference type="Proteomes" id="UP000199071">
    <property type="component" value="Unassembled WGS sequence"/>
</dbReference>
<organism evidence="5 6">
    <name type="scientific">Bauldia litoralis</name>
    <dbReference type="NCBI Taxonomy" id="665467"/>
    <lineage>
        <taxon>Bacteria</taxon>
        <taxon>Pseudomonadati</taxon>
        <taxon>Pseudomonadota</taxon>
        <taxon>Alphaproteobacteria</taxon>
        <taxon>Hyphomicrobiales</taxon>
        <taxon>Kaistiaceae</taxon>
        <taxon>Bauldia</taxon>
    </lineage>
</organism>
<feature type="binding site" evidence="4">
    <location>
        <position position="90"/>
    </location>
    <ligand>
        <name>Mg(2+)</name>
        <dbReference type="ChEBI" id="CHEBI:18420"/>
        <label>2</label>
    </ligand>
</feature>
<protein>
    <submittedName>
        <fullName evidence="5">Myo-inositol-1(Or 4)-monophosphatase</fullName>
    </submittedName>
</protein>
<keyword evidence="2 4" id="KW-0479">Metal-binding</keyword>
<dbReference type="RefSeq" id="WP_090876374.1">
    <property type="nucleotide sequence ID" value="NZ_FMXQ01000004.1"/>
</dbReference>
<feature type="binding site" evidence="4">
    <location>
        <position position="207"/>
    </location>
    <ligand>
        <name>Mg(2+)</name>
        <dbReference type="ChEBI" id="CHEBI:18420"/>
        <label>1</label>
        <note>catalytic</note>
    </ligand>
</feature>
<dbReference type="STRING" id="665467.SAMN02982931_02077"/>
<dbReference type="Gene3D" id="3.40.190.80">
    <property type="match status" value="1"/>
</dbReference>
<dbReference type="GO" id="GO:0046854">
    <property type="term" value="P:phosphatidylinositol phosphate biosynthetic process"/>
    <property type="evidence" value="ECO:0007669"/>
    <property type="project" value="InterPro"/>
</dbReference>
<dbReference type="PANTHER" id="PTHR20854:SF4">
    <property type="entry name" value="INOSITOL-1-MONOPHOSPHATASE-RELATED"/>
    <property type="match status" value="1"/>
</dbReference>
<keyword evidence="3 4" id="KW-0460">Magnesium</keyword>
<dbReference type="GO" id="GO:0008934">
    <property type="term" value="F:inositol monophosphate 1-phosphatase activity"/>
    <property type="evidence" value="ECO:0007669"/>
    <property type="project" value="TreeGrafter"/>
</dbReference>
<dbReference type="CDD" id="cd01638">
    <property type="entry name" value="CysQ"/>
    <property type="match status" value="1"/>
</dbReference>
<dbReference type="PRINTS" id="PR00377">
    <property type="entry name" value="IMPHPHTASES"/>
</dbReference>
<dbReference type="GO" id="GO:0007165">
    <property type="term" value="P:signal transduction"/>
    <property type="evidence" value="ECO:0007669"/>
    <property type="project" value="TreeGrafter"/>
</dbReference>
<name>A0A1G6C5B5_9HYPH</name>
<evidence type="ECO:0000256" key="2">
    <source>
        <dbReference type="ARBA" id="ARBA00022723"/>
    </source>
</evidence>
<reference evidence="5 6" key="1">
    <citation type="submission" date="2016-10" db="EMBL/GenBank/DDBJ databases">
        <authorList>
            <person name="de Groot N.N."/>
        </authorList>
    </citation>
    <scope>NUCLEOTIDE SEQUENCE [LARGE SCALE GENOMIC DNA]</scope>
    <source>
        <strain evidence="5 6">ATCC 35022</strain>
    </source>
</reference>
<feature type="binding site" evidence="4">
    <location>
        <position position="69"/>
    </location>
    <ligand>
        <name>Mg(2+)</name>
        <dbReference type="ChEBI" id="CHEBI:18420"/>
        <label>1</label>
        <note>catalytic</note>
    </ligand>
</feature>
<dbReference type="SUPFAM" id="SSF56655">
    <property type="entry name" value="Carbohydrate phosphatase"/>
    <property type="match status" value="1"/>
</dbReference>